<dbReference type="InterPro" id="IPR034660">
    <property type="entry name" value="DinB/YfiT-like"/>
</dbReference>
<evidence type="ECO:0000313" key="2">
    <source>
        <dbReference type="EMBL" id="MBO9150686.1"/>
    </source>
</evidence>
<protein>
    <submittedName>
        <fullName evidence="2">DinB family protein</fullName>
    </submittedName>
</protein>
<reference evidence="3" key="1">
    <citation type="submission" date="2021-03" db="EMBL/GenBank/DDBJ databases">
        <title>Assistant Professor.</title>
        <authorList>
            <person name="Huq M.A."/>
        </authorList>
    </citation>
    <scope>NUCLEOTIDE SEQUENCE [LARGE SCALE GENOMIC DNA]</scope>
    <source>
        <strain evidence="3">MAH-28</strain>
    </source>
</reference>
<keyword evidence="3" id="KW-1185">Reference proteome</keyword>
<dbReference type="Pfam" id="PF12867">
    <property type="entry name" value="DinB_2"/>
    <property type="match status" value="1"/>
</dbReference>
<evidence type="ECO:0000313" key="3">
    <source>
        <dbReference type="Proteomes" id="UP000679126"/>
    </source>
</evidence>
<dbReference type="SUPFAM" id="SSF109854">
    <property type="entry name" value="DinB/YfiT-like putative metalloenzymes"/>
    <property type="match status" value="1"/>
</dbReference>
<accession>A0ABS3Y7T2</accession>
<organism evidence="2 3">
    <name type="scientific">Chitinophaga chungangae</name>
    <dbReference type="NCBI Taxonomy" id="2821488"/>
    <lineage>
        <taxon>Bacteria</taxon>
        <taxon>Pseudomonadati</taxon>
        <taxon>Bacteroidota</taxon>
        <taxon>Chitinophagia</taxon>
        <taxon>Chitinophagales</taxon>
        <taxon>Chitinophagaceae</taxon>
        <taxon>Chitinophaga</taxon>
    </lineage>
</organism>
<comment type="caution">
    <text evidence="2">The sequence shown here is derived from an EMBL/GenBank/DDBJ whole genome shotgun (WGS) entry which is preliminary data.</text>
</comment>
<dbReference type="EMBL" id="JAGHKP010000001">
    <property type="protein sequence ID" value="MBO9150686.1"/>
    <property type="molecule type" value="Genomic_DNA"/>
</dbReference>
<evidence type="ECO:0000259" key="1">
    <source>
        <dbReference type="Pfam" id="PF12867"/>
    </source>
</evidence>
<dbReference type="InterPro" id="IPR024775">
    <property type="entry name" value="DinB-like"/>
</dbReference>
<dbReference type="RefSeq" id="WP_209142176.1">
    <property type="nucleotide sequence ID" value="NZ_JAGHKP010000001.1"/>
</dbReference>
<dbReference type="Proteomes" id="UP000679126">
    <property type="component" value="Unassembled WGS sequence"/>
</dbReference>
<proteinExistence type="predicted"/>
<sequence>MQKTAIQTLLNGSFTDFSAFIETLSDHRFIVSPEGKWSAAQQLDHLIRSAKPVNTALGMPRFFLRWFGKPAAPSRSFEEIRENYRGLLKNGAVTTRPYIPHVSEADQKQPLLKQFAQQKDKMLQLIDNWSEQELDRYQGPHPLMGKLTVREILYFTAYHNYHHLHSLQSREQLEQPWAAQLERVIF</sequence>
<gene>
    <name evidence="2" type="ORF">J7I43_00585</name>
</gene>
<dbReference type="Gene3D" id="1.20.120.450">
    <property type="entry name" value="dinb family like domain"/>
    <property type="match status" value="1"/>
</dbReference>
<feature type="domain" description="DinB-like" evidence="1">
    <location>
        <begin position="16"/>
        <end position="165"/>
    </location>
</feature>
<name>A0ABS3Y7T2_9BACT</name>